<evidence type="ECO:0000256" key="7">
    <source>
        <dbReference type="ARBA" id="ARBA00022723"/>
    </source>
</evidence>
<feature type="domain" description="MOSC" evidence="16">
    <location>
        <begin position="29"/>
        <end position="164"/>
    </location>
</feature>
<dbReference type="GO" id="GO:0030170">
    <property type="term" value="F:pyridoxal phosphate binding"/>
    <property type="evidence" value="ECO:0007669"/>
    <property type="project" value="InterPro"/>
</dbReference>
<dbReference type="EMBL" id="VJZD01000007">
    <property type="protein sequence ID" value="MPY30354.1"/>
    <property type="molecule type" value="Genomic_DNA"/>
</dbReference>
<reference evidence="18 19" key="1">
    <citation type="submission" date="2019-07" db="EMBL/GenBank/DDBJ databases">
        <title>New species of Amycolatopsis and Streptomyces.</title>
        <authorList>
            <person name="Duangmal K."/>
            <person name="Teo W.F.A."/>
            <person name="Lipun K."/>
        </authorList>
    </citation>
    <scope>NUCLEOTIDE SEQUENCE [LARGE SCALE GENOMIC DNA]</scope>
    <source>
        <strain evidence="18 19">NBRC 109810</strain>
    </source>
</reference>
<dbReference type="PANTHER" id="PTHR30212">
    <property type="entry name" value="PROTEIN YIIM"/>
    <property type="match status" value="1"/>
</dbReference>
<protein>
    <recommendedName>
        <fullName evidence="4">nitric oxide dioxygenase</fullName>
        <ecNumber evidence="4">1.14.12.17</ecNumber>
    </recommendedName>
</protein>
<dbReference type="Pfam" id="PF03475">
    <property type="entry name" value="YiiM_3-alpha"/>
    <property type="match status" value="1"/>
</dbReference>
<evidence type="ECO:0000256" key="8">
    <source>
        <dbReference type="ARBA" id="ARBA00022827"/>
    </source>
</evidence>
<keyword evidence="6" id="KW-0285">Flavoprotein</keyword>
<keyword evidence="12" id="KW-0520">NAD</keyword>
<dbReference type="PROSITE" id="PS51340">
    <property type="entry name" value="MOSC"/>
    <property type="match status" value="1"/>
</dbReference>
<dbReference type="Pfam" id="PF00175">
    <property type="entry name" value="NAD_binding_1"/>
    <property type="match status" value="1"/>
</dbReference>
<keyword evidence="7" id="KW-0479">Metal-binding</keyword>
<dbReference type="InterPro" id="IPR005302">
    <property type="entry name" value="MoCF_Sase_C"/>
</dbReference>
<keyword evidence="5" id="KW-0349">Heme</keyword>
<comment type="similarity">
    <text evidence="3">In the C-terminal section; belongs to the flavoprotein pyridine nucleotide cytochrome reductase family.</text>
</comment>
<evidence type="ECO:0000256" key="4">
    <source>
        <dbReference type="ARBA" id="ARBA00012229"/>
    </source>
</evidence>
<proteinExistence type="inferred from homology"/>
<dbReference type="Gene3D" id="2.40.33.20">
    <property type="entry name" value="PK beta-barrel domain-like"/>
    <property type="match status" value="1"/>
</dbReference>
<evidence type="ECO:0000259" key="17">
    <source>
        <dbReference type="PROSITE" id="PS51384"/>
    </source>
</evidence>
<accession>A0A5N8V8G8</accession>
<dbReference type="Gene3D" id="3.40.50.80">
    <property type="entry name" value="Nucleotide-binding domain of ferredoxin-NADP reductase (FNR) module"/>
    <property type="match status" value="1"/>
</dbReference>
<dbReference type="InterPro" id="IPR011037">
    <property type="entry name" value="Pyrv_Knase-like_insert_dom_sf"/>
</dbReference>
<keyword evidence="11" id="KW-0408">Iron</keyword>
<evidence type="ECO:0000256" key="5">
    <source>
        <dbReference type="ARBA" id="ARBA00022617"/>
    </source>
</evidence>
<dbReference type="InterPro" id="IPR017938">
    <property type="entry name" value="Riboflavin_synthase-like_b-brl"/>
</dbReference>
<dbReference type="InterPro" id="IPR001433">
    <property type="entry name" value="OxRdtase_FAD/NAD-bd"/>
</dbReference>
<evidence type="ECO:0000256" key="2">
    <source>
        <dbReference type="ARBA" id="ARBA00001974"/>
    </source>
</evidence>
<dbReference type="GO" id="GO:0030151">
    <property type="term" value="F:molybdenum ion binding"/>
    <property type="evidence" value="ECO:0007669"/>
    <property type="project" value="InterPro"/>
</dbReference>
<dbReference type="EC" id="1.14.12.17" evidence="4"/>
<evidence type="ECO:0000256" key="3">
    <source>
        <dbReference type="ARBA" id="ARBA00006401"/>
    </source>
</evidence>
<name>A0A5N8V8G8_9ACTN</name>
<feature type="domain" description="2Fe-2S ferredoxin-type" evidence="15">
    <location>
        <begin position="508"/>
        <end position="590"/>
    </location>
</feature>
<dbReference type="Gene3D" id="2.40.30.10">
    <property type="entry name" value="Translation factors"/>
    <property type="match status" value="1"/>
</dbReference>
<keyword evidence="9" id="KW-0521">NADP</keyword>
<dbReference type="Proteomes" id="UP000325849">
    <property type="component" value="Unassembled WGS sequence"/>
</dbReference>
<dbReference type="RefSeq" id="WP_152884913.1">
    <property type="nucleotide sequence ID" value="NZ_VJZD01000007.1"/>
</dbReference>
<dbReference type="PANTHER" id="PTHR30212:SF2">
    <property type="entry name" value="PROTEIN YIIM"/>
    <property type="match status" value="1"/>
</dbReference>
<evidence type="ECO:0000256" key="1">
    <source>
        <dbReference type="ARBA" id="ARBA00001970"/>
    </source>
</evidence>
<dbReference type="FunFam" id="3.40.50.80:FF:000010">
    <property type="entry name" value="Flavohemoprotein"/>
    <property type="match status" value="1"/>
</dbReference>
<gene>
    <name evidence="18" type="ORF">FNH09_03240</name>
</gene>
<evidence type="ECO:0000256" key="12">
    <source>
        <dbReference type="ARBA" id="ARBA00023027"/>
    </source>
</evidence>
<feature type="domain" description="FAD-binding FR-type" evidence="17">
    <location>
        <begin position="238"/>
        <end position="343"/>
    </location>
</feature>
<evidence type="ECO:0000313" key="18">
    <source>
        <dbReference type="EMBL" id="MPY30354.1"/>
    </source>
</evidence>
<dbReference type="InterPro" id="IPR017927">
    <property type="entry name" value="FAD-bd_FR_type"/>
</dbReference>
<evidence type="ECO:0000313" key="19">
    <source>
        <dbReference type="Proteomes" id="UP000325849"/>
    </source>
</evidence>
<organism evidence="18 19">
    <name type="scientific">Streptomyces adustus</name>
    <dbReference type="NCBI Taxonomy" id="1609272"/>
    <lineage>
        <taxon>Bacteria</taxon>
        <taxon>Bacillati</taxon>
        <taxon>Actinomycetota</taxon>
        <taxon>Actinomycetes</taxon>
        <taxon>Kitasatosporales</taxon>
        <taxon>Streptomycetaceae</taxon>
        <taxon>Streptomyces</taxon>
    </lineage>
</organism>
<evidence type="ECO:0000256" key="9">
    <source>
        <dbReference type="ARBA" id="ARBA00022857"/>
    </source>
</evidence>
<evidence type="ECO:0000256" key="10">
    <source>
        <dbReference type="ARBA" id="ARBA00023002"/>
    </source>
</evidence>
<dbReference type="SUPFAM" id="SSF63380">
    <property type="entry name" value="Riboflavin synthase domain-like"/>
    <property type="match status" value="1"/>
</dbReference>
<evidence type="ECO:0000256" key="6">
    <source>
        <dbReference type="ARBA" id="ARBA00022630"/>
    </source>
</evidence>
<evidence type="ECO:0000256" key="11">
    <source>
        <dbReference type="ARBA" id="ARBA00023004"/>
    </source>
</evidence>
<dbReference type="InterPro" id="IPR005163">
    <property type="entry name" value="Tri_helical_YiiM-like"/>
</dbReference>
<dbReference type="Pfam" id="PF00111">
    <property type="entry name" value="Fer2"/>
    <property type="match status" value="1"/>
</dbReference>
<dbReference type="SUPFAM" id="SSF54292">
    <property type="entry name" value="2Fe-2S ferredoxin-like"/>
    <property type="match status" value="1"/>
</dbReference>
<comment type="cofactor">
    <cofactor evidence="2">
        <name>FAD</name>
        <dbReference type="ChEBI" id="CHEBI:57692"/>
    </cofactor>
</comment>
<sequence>MATLIAVNVGLPQDVPWKGRTTHTGIWKRSVTGPRMVRRLNIDGDGQGDLGGHGGPYRAVLVYQLDSYRHWQKHLGRNDFVHGQFGENFTVEGLPDDEVCIGDQYRIGDALFEVTQPRVTCYRVGLRMNEPRMPALLVAHGRPGFYLKVLTEGLVQAGDDIIKTAEGPEGMTVADIDALLYKSDHPRPQLERALRIAALSPGWRTSMQALLDDTHGAGESTGNAGLTAAGAAAPPAWQGFRPLTVTGIAPESAGVFSLVLGSPDGAPLPAALPGQFVTVRMQPDPQGPSVIRSYSLSGRPGDASYRISVKQEPHGVGSGYLRQHIAVHDTLDVAAPRGTFVLGKTPAPVVLISAGVGATPVLAILHSLAAGKDPRPVWWIHGAHDGAEHPFAQEVRVLLTRLPSAHRHIAYSRPREDDRQGEDYTGVGRLSGAVLSGLHLPPEAEAYICGPTAFMDDMTKALVDCGLDPSRIHTEVFGSVSAITPGVLPTGARAPHLPASPLGSGTGPTVTFARSSLAVPWDSGYGTLLELAEACDVPVRWSCRTGVCHTCETALVGGQVDYFPDPVDAPANGNVLICCSQPRRDVILDL</sequence>
<dbReference type="GO" id="GO:0051536">
    <property type="term" value="F:iron-sulfur cluster binding"/>
    <property type="evidence" value="ECO:0007669"/>
    <property type="project" value="InterPro"/>
</dbReference>
<comment type="catalytic activity">
    <reaction evidence="13">
        <text>2 nitric oxide + NADH + 2 O2 = 2 nitrate + NAD(+) + H(+)</text>
        <dbReference type="Rhea" id="RHEA:19469"/>
        <dbReference type="ChEBI" id="CHEBI:15378"/>
        <dbReference type="ChEBI" id="CHEBI:15379"/>
        <dbReference type="ChEBI" id="CHEBI:16480"/>
        <dbReference type="ChEBI" id="CHEBI:17632"/>
        <dbReference type="ChEBI" id="CHEBI:57540"/>
        <dbReference type="ChEBI" id="CHEBI:57945"/>
        <dbReference type="EC" id="1.14.12.17"/>
    </reaction>
</comment>
<dbReference type="InterPro" id="IPR012675">
    <property type="entry name" value="Beta-grasp_dom_sf"/>
</dbReference>
<evidence type="ECO:0000259" key="15">
    <source>
        <dbReference type="PROSITE" id="PS51085"/>
    </source>
</evidence>
<dbReference type="CDD" id="cd00207">
    <property type="entry name" value="fer2"/>
    <property type="match status" value="1"/>
</dbReference>
<dbReference type="PROSITE" id="PS51384">
    <property type="entry name" value="FAD_FR"/>
    <property type="match status" value="1"/>
</dbReference>
<dbReference type="OrthoDB" id="9801223at2"/>
<keyword evidence="8" id="KW-0274">FAD</keyword>
<comment type="cofactor">
    <cofactor evidence="1">
        <name>heme b</name>
        <dbReference type="ChEBI" id="CHEBI:60344"/>
    </cofactor>
</comment>
<dbReference type="InterPro" id="IPR039261">
    <property type="entry name" value="FNR_nucleotide-bd"/>
</dbReference>
<dbReference type="InterPro" id="IPR001041">
    <property type="entry name" value="2Fe-2S_ferredoxin-type"/>
</dbReference>
<dbReference type="GO" id="GO:0008941">
    <property type="term" value="F:nitric oxide dioxygenase NAD(P)H activity"/>
    <property type="evidence" value="ECO:0007669"/>
    <property type="project" value="UniProtKB-EC"/>
</dbReference>
<dbReference type="SUPFAM" id="SSF50800">
    <property type="entry name" value="PK beta-barrel domain-like"/>
    <property type="match status" value="1"/>
</dbReference>
<dbReference type="Pfam" id="PF03473">
    <property type="entry name" value="MOSC"/>
    <property type="match status" value="1"/>
</dbReference>
<evidence type="ECO:0000259" key="16">
    <source>
        <dbReference type="PROSITE" id="PS51340"/>
    </source>
</evidence>
<comment type="catalytic activity">
    <reaction evidence="14">
        <text>2 nitric oxide + NADPH + 2 O2 = 2 nitrate + NADP(+) + H(+)</text>
        <dbReference type="Rhea" id="RHEA:19465"/>
        <dbReference type="ChEBI" id="CHEBI:15378"/>
        <dbReference type="ChEBI" id="CHEBI:15379"/>
        <dbReference type="ChEBI" id="CHEBI:16480"/>
        <dbReference type="ChEBI" id="CHEBI:17632"/>
        <dbReference type="ChEBI" id="CHEBI:57783"/>
        <dbReference type="ChEBI" id="CHEBI:58349"/>
        <dbReference type="EC" id="1.14.12.17"/>
    </reaction>
</comment>
<keyword evidence="10" id="KW-0560">Oxidoreductase</keyword>
<dbReference type="CDD" id="cd06184">
    <property type="entry name" value="flavohem_like_fad_nad_binding"/>
    <property type="match status" value="1"/>
</dbReference>
<dbReference type="PRINTS" id="PR00410">
    <property type="entry name" value="PHEHYDRXLASE"/>
</dbReference>
<dbReference type="Gene3D" id="3.10.20.30">
    <property type="match status" value="1"/>
</dbReference>
<dbReference type="AlphaFoldDB" id="A0A5N8V8G8"/>
<dbReference type="SUPFAM" id="SSF52343">
    <property type="entry name" value="Ferredoxin reductase-like, C-terminal NADP-linked domain"/>
    <property type="match status" value="1"/>
</dbReference>
<dbReference type="PROSITE" id="PS51085">
    <property type="entry name" value="2FE2S_FER_2"/>
    <property type="match status" value="1"/>
</dbReference>
<comment type="caution">
    <text evidence="18">The sequence shown here is derived from an EMBL/GenBank/DDBJ whole genome shotgun (WGS) entry which is preliminary data.</text>
</comment>
<evidence type="ECO:0000256" key="14">
    <source>
        <dbReference type="ARBA" id="ARBA00049433"/>
    </source>
</evidence>
<keyword evidence="19" id="KW-1185">Reference proteome</keyword>
<dbReference type="InterPro" id="IPR036010">
    <property type="entry name" value="2Fe-2S_ferredoxin-like_sf"/>
</dbReference>
<dbReference type="InterPro" id="IPR052353">
    <property type="entry name" value="Benzoxazolinone_Detox_Enz"/>
</dbReference>
<evidence type="ECO:0000256" key="13">
    <source>
        <dbReference type="ARBA" id="ARBA00048649"/>
    </source>
</evidence>